<dbReference type="EMBL" id="BMOL01000002">
    <property type="protein sequence ID" value="GGL71734.1"/>
    <property type="molecule type" value="Genomic_DNA"/>
</dbReference>
<dbReference type="InterPro" id="IPR045121">
    <property type="entry name" value="CoAse"/>
</dbReference>
<name>A0ABQ2G287_9DEIO</name>
<sequence length="203" mass="22347">MSETSRTDPLDVSLLEDARLDPAADPWAGWLSGRRRRRLHLPEYRPAAVLVALTREVDPRVLLTVRSSELPTHRGQIAFPGGSLEAGESVTAGAVREAWEEVGLDPADITVLGEMDDVFTPAGFHVTPVLARVPARPALQLSGEVTQILLPTLSDLRALSPIRETRLMPDGQQVVLYRYPWQGHDIWGMTARVLHDLLTDGPL</sequence>
<proteinExistence type="predicted"/>
<dbReference type="Gene3D" id="3.90.79.10">
    <property type="entry name" value="Nucleoside Triphosphate Pyrophosphohydrolase"/>
    <property type="match status" value="1"/>
</dbReference>
<protein>
    <submittedName>
        <fullName evidence="8">Coenzyme A pyrophosphatase</fullName>
    </submittedName>
</protein>
<dbReference type="InterPro" id="IPR000086">
    <property type="entry name" value="NUDIX_hydrolase_dom"/>
</dbReference>
<keyword evidence="4" id="KW-0378">Hydrolase</keyword>
<gene>
    <name evidence="8" type="ORF">GCM10010840_07340</name>
</gene>
<organism evidence="8 9">
    <name type="scientific">Deinococcus aerolatus</name>
    <dbReference type="NCBI Taxonomy" id="522487"/>
    <lineage>
        <taxon>Bacteria</taxon>
        <taxon>Thermotogati</taxon>
        <taxon>Deinococcota</taxon>
        <taxon>Deinococci</taxon>
        <taxon>Deinococcales</taxon>
        <taxon>Deinococcaceae</taxon>
        <taxon>Deinococcus</taxon>
    </lineage>
</organism>
<keyword evidence="5" id="KW-0460">Magnesium</keyword>
<dbReference type="Proteomes" id="UP000639973">
    <property type="component" value="Unassembled WGS sequence"/>
</dbReference>
<dbReference type="CDD" id="cd03426">
    <property type="entry name" value="NUDIX_CoAse_Nudt7"/>
    <property type="match status" value="1"/>
</dbReference>
<dbReference type="PANTHER" id="PTHR12992:SF11">
    <property type="entry name" value="MITOCHONDRIAL COENZYME A DIPHOSPHATASE NUDT8"/>
    <property type="match status" value="1"/>
</dbReference>
<dbReference type="InterPro" id="IPR020084">
    <property type="entry name" value="NUDIX_hydrolase_CS"/>
</dbReference>
<dbReference type="PANTHER" id="PTHR12992">
    <property type="entry name" value="NUDIX HYDROLASE"/>
    <property type="match status" value="1"/>
</dbReference>
<dbReference type="SUPFAM" id="SSF55811">
    <property type="entry name" value="Nudix"/>
    <property type="match status" value="1"/>
</dbReference>
<comment type="cofactor">
    <cofactor evidence="2">
        <name>Mg(2+)</name>
        <dbReference type="ChEBI" id="CHEBI:18420"/>
    </cofactor>
</comment>
<feature type="domain" description="Nudix hydrolase" evidence="7">
    <location>
        <begin position="44"/>
        <end position="173"/>
    </location>
</feature>
<keyword evidence="3" id="KW-0479">Metal-binding</keyword>
<dbReference type="PROSITE" id="PS51462">
    <property type="entry name" value="NUDIX"/>
    <property type="match status" value="1"/>
</dbReference>
<evidence type="ECO:0000313" key="9">
    <source>
        <dbReference type="Proteomes" id="UP000639973"/>
    </source>
</evidence>
<dbReference type="Pfam" id="PF00293">
    <property type="entry name" value="NUDIX"/>
    <property type="match status" value="1"/>
</dbReference>
<evidence type="ECO:0000256" key="5">
    <source>
        <dbReference type="ARBA" id="ARBA00022842"/>
    </source>
</evidence>
<evidence type="ECO:0000259" key="7">
    <source>
        <dbReference type="PROSITE" id="PS51462"/>
    </source>
</evidence>
<reference evidence="9" key="1">
    <citation type="journal article" date="2019" name="Int. J. Syst. Evol. Microbiol.">
        <title>The Global Catalogue of Microorganisms (GCM) 10K type strain sequencing project: providing services to taxonomists for standard genome sequencing and annotation.</title>
        <authorList>
            <consortium name="The Broad Institute Genomics Platform"/>
            <consortium name="The Broad Institute Genome Sequencing Center for Infectious Disease"/>
            <person name="Wu L."/>
            <person name="Ma J."/>
        </authorList>
    </citation>
    <scope>NUCLEOTIDE SEQUENCE [LARGE SCALE GENOMIC DNA]</scope>
    <source>
        <strain evidence="9">JCM 15442</strain>
    </source>
</reference>
<evidence type="ECO:0000256" key="4">
    <source>
        <dbReference type="ARBA" id="ARBA00022801"/>
    </source>
</evidence>
<evidence type="ECO:0000256" key="6">
    <source>
        <dbReference type="ARBA" id="ARBA00023211"/>
    </source>
</evidence>
<evidence type="ECO:0000256" key="1">
    <source>
        <dbReference type="ARBA" id="ARBA00001936"/>
    </source>
</evidence>
<evidence type="ECO:0000256" key="3">
    <source>
        <dbReference type="ARBA" id="ARBA00022723"/>
    </source>
</evidence>
<dbReference type="InterPro" id="IPR015797">
    <property type="entry name" value="NUDIX_hydrolase-like_dom_sf"/>
</dbReference>
<dbReference type="PROSITE" id="PS00893">
    <property type="entry name" value="NUDIX_BOX"/>
    <property type="match status" value="1"/>
</dbReference>
<accession>A0ABQ2G287</accession>
<comment type="caution">
    <text evidence="8">The sequence shown here is derived from an EMBL/GenBank/DDBJ whole genome shotgun (WGS) entry which is preliminary data.</text>
</comment>
<keyword evidence="6" id="KW-0464">Manganese</keyword>
<comment type="cofactor">
    <cofactor evidence="1">
        <name>Mn(2+)</name>
        <dbReference type="ChEBI" id="CHEBI:29035"/>
    </cofactor>
</comment>
<evidence type="ECO:0000313" key="8">
    <source>
        <dbReference type="EMBL" id="GGL71734.1"/>
    </source>
</evidence>
<dbReference type="RefSeq" id="WP_373289106.1">
    <property type="nucleotide sequence ID" value="NZ_BMOL01000002.1"/>
</dbReference>
<keyword evidence="9" id="KW-1185">Reference proteome</keyword>
<evidence type="ECO:0000256" key="2">
    <source>
        <dbReference type="ARBA" id="ARBA00001946"/>
    </source>
</evidence>